<organism evidence="1">
    <name type="scientific">Anguilla anguilla</name>
    <name type="common">European freshwater eel</name>
    <name type="synonym">Muraena anguilla</name>
    <dbReference type="NCBI Taxonomy" id="7936"/>
    <lineage>
        <taxon>Eukaryota</taxon>
        <taxon>Metazoa</taxon>
        <taxon>Chordata</taxon>
        <taxon>Craniata</taxon>
        <taxon>Vertebrata</taxon>
        <taxon>Euteleostomi</taxon>
        <taxon>Actinopterygii</taxon>
        <taxon>Neopterygii</taxon>
        <taxon>Teleostei</taxon>
        <taxon>Anguilliformes</taxon>
        <taxon>Anguillidae</taxon>
        <taxon>Anguilla</taxon>
    </lineage>
</organism>
<dbReference type="AlphaFoldDB" id="A0A0E9W051"/>
<sequence length="23" mass="2926">MWCQYWFALSRLVVLFTHQGYYN</sequence>
<proteinExistence type="predicted"/>
<dbReference type="EMBL" id="GBXM01024855">
    <property type="protein sequence ID" value="JAH83722.1"/>
    <property type="molecule type" value="Transcribed_RNA"/>
</dbReference>
<reference evidence="1" key="2">
    <citation type="journal article" date="2015" name="Fish Shellfish Immunol.">
        <title>Early steps in the European eel (Anguilla anguilla)-Vibrio vulnificus interaction in the gills: Role of the RtxA13 toxin.</title>
        <authorList>
            <person name="Callol A."/>
            <person name="Pajuelo D."/>
            <person name="Ebbesson L."/>
            <person name="Teles M."/>
            <person name="MacKenzie S."/>
            <person name="Amaro C."/>
        </authorList>
    </citation>
    <scope>NUCLEOTIDE SEQUENCE</scope>
</reference>
<reference evidence="1" key="1">
    <citation type="submission" date="2014-11" db="EMBL/GenBank/DDBJ databases">
        <authorList>
            <person name="Amaro Gonzalez C."/>
        </authorList>
    </citation>
    <scope>NUCLEOTIDE SEQUENCE</scope>
</reference>
<name>A0A0E9W051_ANGAN</name>
<accession>A0A0E9W051</accession>
<evidence type="ECO:0000313" key="1">
    <source>
        <dbReference type="EMBL" id="JAH83722.1"/>
    </source>
</evidence>
<protein>
    <submittedName>
        <fullName evidence="1">Uncharacterized protein</fullName>
    </submittedName>
</protein>